<feature type="region of interest" description="Disordered" evidence="1">
    <location>
        <begin position="496"/>
        <end position="524"/>
    </location>
</feature>
<dbReference type="RefSeq" id="WP_223075241.1">
    <property type="nucleotide sequence ID" value="NZ_JADMNK010000010.1"/>
</dbReference>
<dbReference type="Gene3D" id="3.90.70.10">
    <property type="entry name" value="Cysteine proteinases"/>
    <property type="match status" value="1"/>
</dbReference>
<feature type="transmembrane region" description="Helical" evidence="2">
    <location>
        <begin position="264"/>
        <end position="285"/>
    </location>
</feature>
<comment type="caution">
    <text evidence="5">The sequence shown here is derived from an EMBL/GenBank/DDBJ whole genome shotgun (WGS) entry which is preliminary data.</text>
</comment>
<feature type="compositionally biased region" description="Basic and acidic residues" evidence="1">
    <location>
        <begin position="512"/>
        <end position="524"/>
    </location>
</feature>
<keyword evidence="2" id="KW-0472">Membrane</keyword>
<gene>
    <name evidence="5" type="ORF">ITX56_17500</name>
</gene>
<evidence type="ECO:0000259" key="4">
    <source>
        <dbReference type="Pfam" id="PF13401"/>
    </source>
</evidence>
<name>A0ABS7RZ54_9ENTR</name>
<keyword evidence="6" id="KW-1185">Reference proteome</keyword>
<keyword evidence="2" id="KW-0812">Transmembrane</keyword>
<evidence type="ECO:0000256" key="1">
    <source>
        <dbReference type="SAM" id="MobiDB-lite"/>
    </source>
</evidence>
<evidence type="ECO:0000313" key="6">
    <source>
        <dbReference type="Proteomes" id="UP000706580"/>
    </source>
</evidence>
<dbReference type="Gene3D" id="3.40.50.300">
    <property type="entry name" value="P-loop containing nucleotide triphosphate hydrolases"/>
    <property type="match status" value="1"/>
</dbReference>
<dbReference type="Proteomes" id="UP000706580">
    <property type="component" value="Unassembled WGS sequence"/>
</dbReference>
<evidence type="ECO:0000313" key="5">
    <source>
        <dbReference type="EMBL" id="MBZ0059565.1"/>
    </source>
</evidence>
<dbReference type="PANTHER" id="PTHR35894:SF1">
    <property type="entry name" value="PHOSPHORIBULOKINASE _ URIDINE KINASE FAMILY"/>
    <property type="match status" value="1"/>
</dbReference>
<dbReference type="PANTHER" id="PTHR35894">
    <property type="entry name" value="GENERAL SECRETION PATHWAY PROTEIN A-RELATED"/>
    <property type="match status" value="1"/>
</dbReference>
<dbReference type="EMBL" id="JADMNK010000010">
    <property type="protein sequence ID" value="MBZ0059565.1"/>
    <property type="molecule type" value="Genomic_DNA"/>
</dbReference>
<dbReference type="InterPro" id="IPR027417">
    <property type="entry name" value="P-loop_NTPase"/>
</dbReference>
<evidence type="ECO:0000256" key="2">
    <source>
        <dbReference type="SAM" id="Phobius"/>
    </source>
</evidence>
<feature type="domain" description="ORC1/DEAH AAA+ ATPase" evidence="4">
    <location>
        <begin position="42"/>
        <end position="161"/>
    </location>
</feature>
<dbReference type="SUPFAM" id="SSF52540">
    <property type="entry name" value="P-loop containing nucleoside triphosphate hydrolases"/>
    <property type="match status" value="1"/>
</dbReference>
<evidence type="ECO:0000259" key="3">
    <source>
        <dbReference type="Pfam" id="PF01471"/>
    </source>
</evidence>
<organism evidence="5 6">
    <name type="scientific">Leclercia barmai</name>
    <dbReference type="NCBI Taxonomy" id="2785629"/>
    <lineage>
        <taxon>Bacteria</taxon>
        <taxon>Pseudomonadati</taxon>
        <taxon>Pseudomonadota</taxon>
        <taxon>Gammaproteobacteria</taxon>
        <taxon>Enterobacterales</taxon>
        <taxon>Enterobacteriaceae</taxon>
        <taxon>Leclercia</taxon>
    </lineage>
</organism>
<reference evidence="5 6" key="1">
    <citation type="submission" date="2020-11" db="EMBL/GenBank/DDBJ databases">
        <title>Draft Genome of Enterobacter sp. strain EMC7.</title>
        <authorList>
            <person name="Barman P."/>
            <person name="Sinha S."/>
            <person name="Sen S."/>
            <person name="Chakraborty R."/>
        </authorList>
    </citation>
    <scope>NUCLEOTIDE SEQUENCE [LARGE SCALE GENOMIC DNA]</scope>
    <source>
        <strain evidence="5 6">EMC7</strain>
    </source>
</reference>
<proteinExistence type="predicted"/>
<feature type="domain" description="Peptidoglycan binding-like" evidence="3">
    <location>
        <begin position="470"/>
        <end position="493"/>
    </location>
</feature>
<dbReference type="InterPro" id="IPR052026">
    <property type="entry name" value="ExeA_AAA_ATPase_DNA-bind"/>
</dbReference>
<dbReference type="Pfam" id="PF01471">
    <property type="entry name" value="PG_binding_1"/>
    <property type="match status" value="1"/>
</dbReference>
<dbReference type="InterPro" id="IPR049945">
    <property type="entry name" value="AAA_22"/>
</dbReference>
<accession>A0ABS7RZ54</accession>
<dbReference type="SUPFAM" id="SSF47090">
    <property type="entry name" value="PGBD-like"/>
    <property type="match status" value="1"/>
</dbReference>
<dbReference type="InterPro" id="IPR002477">
    <property type="entry name" value="Peptidoglycan-bd-like"/>
</dbReference>
<dbReference type="InterPro" id="IPR036365">
    <property type="entry name" value="PGBD-like_sf"/>
</dbReference>
<dbReference type="Pfam" id="PF13401">
    <property type="entry name" value="AAA_22"/>
    <property type="match status" value="1"/>
</dbReference>
<protein>
    <submittedName>
        <fullName evidence="5">AAA family ATPase</fullName>
    </submittedName>
</protein>
<keyword evidence="2" id="KW-1133">Transmembrane helix</keyword>
<sequence>MYQDFFSLNAAPFTLSPDPGYLYLSPAHREALNQMHSTLASGGLMTLLGTPGTGKTTLGRHVCLHAGVETEIAWLIAPLSEKHTLAEQVCRAFHLPDNARLDAFLIHTWQERKQAVLIIDEAQHLSVAQLEALCALTNIETDDRKLLAIILLGQPALDDTLRHQSLAQVRQRITARYYLRPLAVEDVDAAVRFRLQKAGCLHPIFSRSAIAAIARISRGVPRVINQLCDRMLSEAALQRCWKITASHARAAGHQVCGRVDTGGVFAILFFVLICTMLAAASGLAWHKWGWLPTPEVKTVTVPVFVAPDKKVEAQFTAAVNNARGQQAAFALLLAAWGYESAEDDAPCDAVQSAGLKCYRSFADLDRLVGLNYPAVVQLKDHAIGSWFAVLSHVGSGKASLLFDNQEWEVSLDWLRPRLQKDATLLWRLPDSGVQRVTAGSPEEDIQWIAPRLTTALKMPVPAKRAKIDVAIRAYQAQQHLPVDGIAGEQTLIRLSNQPDQSLPTLDGTIPARESEADRAQEVAP</sequence>